<feature type="region of interest" description="Disordered" evidence="3">
    <location>
        <begin position="347"/>
        <end position="377"/>
    </location>
</feature>
<comment type="similarity">
    <text evidence="1">Belongs to the VPS13 family.</text>
</comment>
<dbReference type="PANTHER" id="PTHR16166:SF93">
    <property type="entry name" value="INTERMEMBRANE LIPID TRANSFER PROTEIN VPS13"/>
    <property type="match status" value="1"/>
</dbReference>
<dbReference type="InterPro" id="IPR026854">
    <property type="entry name" value="VPS13_N"/>
</dbReference>
<dbReference type="InterPro" id="IPR026847">
    <property type="entry name" value="VPS13"/>
</dbReference>
<evidence type="ECO:0000259" key="4">
    <source>
        <dbReference type="Pfam" id="PF12624"/>
    </source>
</evidence>
<organism evidence="5 7">
    <name type="scientific">Adineta steineri</name>
    <dbReference type="NCBI Taxonomy" id="433720"/>
    <lineage>
        <taxon>Eukaryota</taxon>
        <taxon>Metazoa</taxon>
        <taxon>Spiralia</taxon>
        <taxon>Gnathifera</taxon>
        <taxon>Rotifera</taxon>
        <taxon>Eurotatoria</taxon>
        <taxon>Bdelloidea</taxon>
        <taxon>Adinetida</taxon>
        <taxon>Adinetidae</taxon>
        <taxon>Adineta</taxon>
    </lineage>
</organism>
<dbReference type="GO" id="GO:0006623">
    <property type="term" value="P:protein targeting to vacuole"/>
    <property type="evidence" value="ECO:0007669"/>
    <property type="project" value="TreeGrafter"/>
</dbReference>
<dbReference type="EMBL" id="CAJNOG010000001">
    <property type="protein sequence ID" value="CAF0718790.1"/>
    <property type="molecule type" value="Genomic_DNA"/>
</dbReference>
<evidence type="ECO:0000256" key="2">
    <source>
        <dbReference type="ARBA" id="ARBA00022448"/>
    </source>
</evidence>
<accession>A0A813ML90</accession>
<evidence type="ECO:0000313" key="7">
    <source>
        <dbReference type="Proteomes" id="UP000663845"/>
    </source>
</evidence>
<feature type="compositionally biased region" description="Polar residues" evidence="3">
    <location>
        <begin position="354"/>
        <end position="374"/>
    </location>
</feature>
<evidence type="ECO:0000313" key="6">
    <source>
        <dbReference type="EMBL" id="CAF3916538.1"/>
    </source>
</evidence>
<dbReference type="EMBL" id="CAJOAZ010002311">
    <property type="protein sequence ID" value="CAF3916538.1"/>
    <property type="molecule type" value="Genomic_DNA"/>
</dbReference>
<dbReference type="Proteomes" id="UP000663845">
    <property type="component" value="Unassembled WGS sequence"/>
</dbReference>
<dbReference type="Proteomes" id="UP000663844">
    <property type="component" value="Unassembled WGS sequence"/>
</dbReference>
<reference evidence="5" key="1">
    <citation type="submission" date="2021-02" db="EMBL/GenBank/DDBJ databases">
        <authorList>
            <person name="Nowell W R."/>
        </authorList>
    </citation>
    <scope>NUCLEOTIDE SEQUENCE</scope>
</reference>
<dbReference type="AlphaFoldDB" id="A0A813ML90"/>
<keyword evidence="2" id="KW-0813">Transport</keyword>
<evidence type="ECO:0000256" key="1">
    <source>
        <dbReference type="ARBA" id="ARBA00006545"/>
    </source>
</evidence>
<proteinExistence type="inferred from homology"/>
<sequence>MVWKNFIHYLINKYLKNYIERLDYEKLDLSLKNGHVLLDNLRLKPEALAYFNIPATVAVGYIERLQVTIPWMHLNTKSTEVHIDGLYLLIVPKKELSQDLNEIYSDKMARVQQKLENLRKSSSDNANPQNKETPFVEKMRLQVMQNLIITIQNVHISYEMKSSAKLGHPFSFGLTLHYLELRIKEMKSLSFYWNTKCKSRLDMPFKDVVEELKSKIAKDSYIPKDADMNYILRPVTLDMECTVTLRPKESYYERSRVYCDIQVEQVSIHVNPEQISDVLAFIKVQKYTTFYDRCREYRLLLLQESIGNEPLTQEQKERINFLEKKLDVFNMAYIRFKMEEEANLLYPPMEDKNGNQGQLETSQMPGSPSTSVNSRQRRWKPLSKVKSGFNHFNKIIDHVKTTIVTTTAAPFLQNDQEYVYEDLPKVDVEVTLSKADLNIISSNTNTKSKTTEQKDETIIYICVTDIWTTIKRMSVSRSIECMIDLQTVNIYGMKSNNGERPILITGVTSSFSPFVHVEFELFPADKKSDYRLYLVIEPLKVFYDVPTVNFIVQCFGTNRSYNLQPQTQIKQSSNAVMEHNALLKKVFDINMNFKGVSLLLPQYNVSQQNVSTIRIQFDDMNLKSYLDKNNDNDMHSLFPDNLEERQFYAKYKFELSNLRIVYMDSNKNRLYILRRTPLIDINFYKCIYSHHEYLAKWRIGTKIAMGDIQLSKTTLTKLMPHLEFLPLLFSNLAIIIRRINRYFVIFSRHTSSISDMTIYNCCLQFLMHPKTSFRTDAHISVLRSKDTSITEKNAIITLNNPTIIRRILSTTKQ</sequence>
<comment type="caution">
    <text evidence="5">The sequence shown here is derived from an EMBL/GenBank/DDBJ whole genome shotgun (WGS) entry which is preliminary data.</text>
</comment>
<gene>
    <name evidence="5" type="ORF">JYZ213_LOCUS28</name>
    <name evidence="6" type="ORF">OXD698_LOCUS24777</name>
</gene>
<dbReference type="Pfam" id="PF12624">
    <property type="entry name" value="VPS13_N"/>
    <property type="match status" value="1"/>
</dbReference>
<dbReference type="GO" id="GO:0045053">
    <property type="term" value="P:protein retention in Golgi apparatus"/>
    <property type="evidence" value="ECO:0007669"/>
    <property type="project" value="TreeGrafter"/>
</dbReference>
<evidence type="ECO:0000256" key="3">
    <source>
        <dbReference type="SAM" id="MobiDB-lite"/>
    </source>
</evidence>
<name>A0A813ML90_9BILA</name>
<protein>
    <recommendedName>
        <fullName evidence="4">Chorein N-terminal domain-containing protein</fullName>
    </recommendedName>
</protein>
<dbReference type="PANTHER" id="PTHR16166">
    <property type="entry name" value="VACUOLAR PROTEIN SORTING-ASSOCIATED PROTEIN VPS13"/>
    <property type="match status" value="1"/>
</dbReference>
<feature type="domain" description="Chorein N-terminal" evidence="4">
    <location>
        <begin position="10"/>
        <end position="180"/>
    </location>
</feature>
<evidence type="ECO:0000313" key="5">
    <source>
        <dbReference type="EMBL" id="CAF0718790.1"/>
    </source>
</evidence>